<dbReference type="Gene3D" id="2.40.37.10">
    <property type="entry name" value="Lyase, Ornithine Decarboxylase, Chain A, domain 1"/>
    <property type="match status" value="1"/>
</dbReference>
<dbReference type="GO" id="GO:0005737">
    <property type="term" value="C:cytoplasm"/>
    <property type="evidence" value="ECO:0007669"/>
    <property type="project" value="TreeGrafter"/>
</dbReference>
<dbReference type="Gene3D" id="3.20.20.10">
    <property type="entry name" value="Alanine racemase"/>
    <property type="match status" value="1"/>
</dbReference>
<evidence type="ECO:0000256" key="2">
    <source>
        <dbReference type="ARBA" id="ARBA00008872"/>
    </source>
</evidence>
<evidence type="ECO:0000259" key="5">
    <source>
        <dbReference type="Pfam" id="PF00278"/>
    </source>
</evidence>
<dbReference type="SUPFAM" id="SSF51419">
    <property type="entry name" value="PLP-binding barrel"/>
    <property type="match status" value="1"/>
</dbReference>
<dbReference type="GO" id="GO:0033387">
    <property type="term" value="P:putrescine biosynthetic process from arginine, via ornithine"/>
    <property type="evidence" value="ECO:0007669"/>
    <property type="project" value="TreeGrafter"/>
</dbReference>
<gene>
    <name evidence="7" type="ORF">METZ01_LOCUS36162</name>
</gene>
<dbReference type="PRINTS" id="PR01179">
    <property type="entry name" value="ODADCRBXLASE"/>
</dbReference>
<comment type="cofactor">
    <cofactor evidence="1">
        <name>pyridoxal 5'-phosphate</name>
        <dbReference type="ChEBI" id="CHEBI:597326"/>
    </cofactor>
</comment>
<feature type="domain" description="Orn/DAP/Arg decarboxylase 2 N-terminal" evidence="6">
    <location>
        <begin position="31"/>
        <end position="266"/>
    </location>
</feature>
<name>A0A381QXM6_9ZZZZ</name>
<evidence type="ECO:0008006" key="8">
    <source>
        <dbReference type="Google" id="ProtNLM"/>
    </source>
</evidence>
<dbReference type="AlphaFoldDB" id="A0A381QXM6"/>
<keyword evidence="3" id="KW-0663">Pyridoxal phosphate</keyword>
<dbReference type="InterPro" id="IPR009006">
    <property type="entry name" value="Ala_racemase/Decarboxylase_C"/>
</dbReference>
<feature type="domain" description="Orn/DAP/Arg decarboxylase 2 C-terminal" evidence="5">
    <location>
        <begin position="267"/>
        <end position="352"/>
    </location>
</feature>
<dbReference type="GO" id="GO:0004586">
    <property type="term" value="F:ornithine decarboxylase activity"/>
    <property type="evidence" value="ECO:0007669"/>
    <property type="project" value="TreeGrafter"/>
</dbReference>
<protein>
    <recommendedName>
        <fullName evidence="8">Orn/DAP/Arg decarboxylase 2 N-terminal domain-containing protein</fullName>
    </recommendedName>
</protein>
<proteinExistence type="inferred from homology"/>
<dbReference type="FunFam" id="3.20.20.10:FF:000008">
    <property type="entry name" value="Ornithine decarboxylase"/>
    <property type="match status" value="1"/>
</dbReference>
<keyword evidence="4" id="KW-0456">Lyase</keyword>
<dbReference type="SUPFAM" id="SSF50621">
    <property type="entry name" value="Alanine racemase C-terminal domain-like"/>
    <property type="match status" value="1"/>
</dbReference>
<organism evidence="7">
    <name type="scientific">marine metagenome</name>
    <dbReference type="NCBI Taxonomy" id="408172"/>
    <lineage>
        <taxon>unclassified sequences</taxon>
        <taxon>metagenomes</taxon>
        <taxon>ecological metagenomes</taxon>
    </lineage>
</organism>
<dbReference type="PANTHER" id="PTHR11482">
    <property type="entry name" value="ARGININE/DIAMINOPIMELATE/ORNITHINE DECARBOXYLASE"/>
    <property type="match status" value="1"/>
</dbReference>
<dbReference type="CDD" id="cd00622">
    <property type="entry name" value="PLPDE_III_ODC"/>
    <property type="match status" value="1"/>
</dbReference>
<dbReference type="InterPro" id="IPR022644">
    <property type="entry name" value="De-COase2_N"/>
</dbReference>
<evidence type="ECO:0000256" key="3">
    <source>
        <dbReference type="ARBA" id="ARBA00022898"/>
    </source>
</evidence>
<evidence type="ECO:0000256" key="4">
    <source>
        <dbReference type="ARBA" id="ARBA00023239"/>
    </source>
</evidence>
<dbReference type="InterPro" id="IPR022643">
    <property type="entry name" value="De-COase2_C"/>
</dbReference>
<evidence type="ECO:0000256" key="1">
    <source>
        <dbReference type="ARBA" id="ARBA00001933"/>
    </source>
</evidence>
<dbReference type="InterPro" id="IPR002433">
    <property type="entry name" value="Orn_de-COase"/>
</dbReference>
<dbReference type="InterPro" id="IPR000183">
    <property type="entry name" value="Orn/DAP/Arg_de-COase"/>
</dbReference>
<accession>A0A381QXM6</accession>
<sequence length="397" mass="45001">MGTHVMRKFNNVNELVNTLKPEYPVYCIRLQSIKTSIEFFKKNFFGKILYAVKTNPNEKILKSIIDNGIKNFDVASINEVRLVKKIDPKVKIYFMHTIKNRESIKEAYYQYSVKDFALDSKDELLKILQATNNAKDLNLYVRIAVSNEHAEIDLSRKFGALPSEALGLLRLCREHGKRVGLSFHVGSQCMDKISFSKGIAEIGNIIKKTKIVPDVINVGGGFPSIYPDLRPEPLENYLAEIKKSLNNLKLPKMPEIFCEPGRAIIAESGSTIVKILLRKKQKLYINDGTYGSLFDAGVPNFVFPSKMITNGRIISKKLTSFNLYGPTCDSLDYMKGPFLLPNNIKEGDYIELGQLGAYGTTFRTKFNGFYSDAVYQVDDKPILSMYDDKDKFDYLVA</sequence>
<dbReference type="EMBL" id="UINC01001545">
    <property type="protein sequence ID" value="SUZ83308.1"/>
    <property type="molecule type" value="Genomic_DNA"/>
</dbReference>
<evidence type="ECO:0000313" key="7">
    <source>
        <dbReference type="EMBL" id="SUZ83308.1"/>
    </source>
</evidence>
<evidence type="ECO:0000259" key="6">
    <source>
        <dbReference type="Pfam" id="PF02784"/>
    </source>
</evidence>
<dbReference type="Pfam" id="PF00278">
    <property type="entry name" value="Orn_DAP_Arg_deC"/>
    <property type="match status" value="1"/>
</dbReference>
<dbReference type="PANTHER" id="PTHR11482:SF6">
    <property type="entry name" value="ORNITHINE DECARBOXYLASE 1-RELATED"/>
    <property type="match status" value="1"/>
</dbReference>
<dbReference type="InterPro" id="IPR029066">
    <property type="entry name" value="PLP-binding_barrel"/>
</dbReference>
<reference evidence="7" key="1">
    <citation type="submission" date="2018-05" db="EMBL/GenBank/DDBJ databases">
        <authorList>
            <person name="Lanie J.A."/>
            <person name="Ng W.-L."/>
            <person name="Kazmierczak K.M."/>
            <person name="Andrzejewski T.M."/>
            <person name="Davidsen T.M."/>
            <person name="Wayne K.J."/>
            <person name="Tettelin H."/>
            <person name="Glass J.I."/>
            <person name="Rusch D."/>
            <person name="Podicherti R."/>
            <person name="Tsui H.-C.T."/>
            <person name="Winkler M.E."/>
        </authorList>
    </citation>
    <scope>NUCLEOTIDE SEQUENCE</scope>
</reference>
<comment type="similarity">
    <text evidence="2">Belongs to the Orn/Lys/Arg decarboxylase class-II family.</text>
</comment>
<dbReference type="Pfam" id="PF02784">
    <property type="entry name" value="Orn_Arg_deC_N"/>
    <property type="match status" value="1"/>
</dbReference>